<dbReference type="GO" id="GO:0005507">
    <property type="term" value="F:copper ion binding"/>
    <property type="evidence" value="ECO:0007669"/>
    <property type="project" value="InterPro"/>
</dbReference>
<keyword evidence="2" id="KW-0479">Metal-binding</keyword>
<dbReference type="GO" id="GO:0005886">
    <property type="term" value="C:plasma membrane"/>
    <property type="evidence" value="ECO:0007669"/>
    <property type="project" value="TreeGrafter"/>
</dbReference>
<dbReference type="PANTHER" id="PTHR34820:SF4">
    <property type="entry name" value="INNER MEMBRANE PROTEIN YEBZ"/>
    <property type="match status" value="1"/>
</dbReference>
<evidence type="ECO:0000256" key="3">
    <source>
        <dbReference type="ARBA" id="ARBA00022729"/>
    </source>
</evidence>
<feature type="signal peptide" evidence="7">
    <location>
        <begin position="1"/>
        <end position="28"/>
    </location>
</feature>
<keyword evidence="6" id="KW-1133">Transmembrane helix</keyword>
<dbReference type="SUPFAM" id="SSF81296">
    <property type="entry name" value="E set domains"/>
    <property type="match status" value="1"/>
</dbReference>
<feature type="compositionally biased region" description="Low complexity" evidence="5">
    <location>
        <begin position="158"/>
        <end position="168"/>
    </location>
</feature>
<evidence type="ECO:0000256" key="1">
    <source>
        <dbReference type="ARBA" id="ARBA00004196"/>
    </source>
</evidence>
<name>A0A5N8WYM4_9ACTN</name>
<evidence type="ECO:0000256" key="2">
    <source>
        <dbReference type="ARBA" id="ARBA00022723"/>
    </source>
</evidence>
<organism evidence="9 10">
    <name type="scientific">Streptomyces acidicola</name>
    <dbReference type="NCBI Taxonomy" id="2596892"/>
    <lineage>
        <taxon>Bacteria</taxon>
        <taxon>Bacillati</taxon>
        <taxon>Actinomycetota</taxon>
        <taxon>Actinomycetes</taxon>
        <taxon>Kitasatosporales</taxon>
        <taxon>Streptomycetaceae</taxon>
        <taxon>Streptomyces</taxon>
    </lineage>
</organism>
<feature type="chain" id="PRO_5039632832" evidence="7">
    <location>
        <begin position="29"/>
        <end position="210"/>
    </location>
</feature>
<dbReference type="Proteomes" id="UP000373149">
    <property type="component" value="Unassembled WGS sequence"/>
</dbReference>
<accession>A0A5N8WYM4</accession>
<dbReference type="Pfam" id="PF04234">
    <property type="entry name" value="CopC"/>
    <property type="match status" value="1"/>
</dbReference>
<evidence type="ECO:0000259" key="8">
    <source>
        <dbReference type="Pfam" id="PF04234"/>
    </source>
</evidence>
<feature type="domain" description="CopC" evidence="8">
    <location>
        <begin position="35"/>
        <end position="128"/>
    </location>
</feature>
<reference evidence="9 10" key="1">
    <citation type="submission" date="2019-09" db="EMBL/GenBank/DDBJ databases">
        <authorList>
            <person name="Duangmal K."/>
            <person name="Teo W.F.A."/>
            <person name="Lipun K."/>
        </authorList>
    </citation>
    <scope>NUCLEOTIDE SEQUENCE [LARGE SCALE GENOMIC DNA]</scope>
    <source>
        <strain evidence="9 10">K1PN6</strain>
    </source>
</reference>
<dbReference type="AlphaFoldDB" id="A0A5N8WYM4"/>
<evidence type="ECO:0000313" key="9">
    <source>
        <dbReference type="EMBL" id="MPY52182.1"/>
    </source>
</evidence>
<dbReference type="RefSeq" id="WP_152866421.1">
    <property type="nucleotide sequence ID" value="NZ_VMNX01000125.1"/>
</dbReference>
<dbReference type="InterPro" id="IPR007348">
    <property type="entry name" value="CopC_dom"/>
</dbReference>
<comment type="caution">
    <text evidence="9">The sequence shown here is derived from an EMBL/GenBank/DDBJ whole genome shotgun (WGS) entry which is preliminary data.</text>
</comment>
<keyword evidence="6" id="KW-0812">Transmembrane</keyword>
<keyword evidence="3 7" id="KW-0732">Signal</keyword>
<keyword evidence="6" id="KW-0472">Membrane</keyword>
<evidence type="ECO:0000313" key="10">
    <source>
        <dbReference type="Proteomes" id="UP000373149"/>
    </source>
</evidence>
<feature type="transmembrane region" description="Helical" evidence="6">
    <location>
        <begin position="179"/>
        <end position="201"/>
    </location>
</feature>
<dbReference type="InterPro" id="IPR014755">
    <property type="entry name" value="Cu-Rt/internalin_Ig-like"/>
</dbReference>
<evidence type="ECO:0000256" key="6">
    <source>
        <dbReference type="SAM" id="Phobius"/>
    </source>
</evidence>
<gene>
    <name evidence="9" type="ORF">FPZ41_27870</name>
</gene>
<sequence length="210" mass="21135">MYVTDRRAVRTAARVLVLPAALAALATAAPRAAAHTDLDTASPAADSARAELPPRITLTFSDPMTQKYAKVAVTDPNGKSAATDEPEVSGKEVSLALDPTSPAGRYTVGYRVVSADGHPVSGSYSFTVEAASDSSAPSARETESEGAAVPRAAEEAAGETAADSTDGESSGGESSGGTVPVLIVVGALAAAVAAAVGAYVVRRRRARHGD</sequence>
<feature type="region of interest" description="Disordered" evidence="5">
    <location>
        <begin position="134"/>
        <end position="176"/>
    </location>
</feature>
<dbReference type="GO" id="GO:0030313">
    <property type="term" value="C:cell envelope"/>
    <property type="evidence" value="ECO:0007669"/>
    <property type="project" value="UniProtKB-SubCell"/>
</dbReference>
<protein>
    <submittedName>
        <fullName evidence="9">Copper resistance protein CopC</fullName>
    </submittedName>
</protein>
<dbReference type="InterPro" id="IPR032694">
    <property type="entry name" value="CopC/D"/>
</dbReference>
<dbReference type="GO" id="GO:0006825">
    <property type="term" value="P:copper ion transport"/>
    <property type="evidence" value="ECO:0007669"/>
    <property type="project" value="InterPro"/>
</dbReference>
<evidence type="ECO:0000256" key="4">
    <source>
        <dbReference type="ARBA" id="ARBA00023008"/>
    </source>
</evidence>
<dbReference type="PANTHER" id="PTHR34820">
    <property type="entry name" value="INNER MEMBRANE PROTEIN YEBZ"/>
    <property type="match status" value="1"/>
</dbReference>
<dbReference type="InterPro" id="IPR014756">
    <property type="entry name" value="Ig_E-set"/>
</dbReference>
<evidence type="ECO:0000256" key="5">
    <source>
        <dbReference type="SAM" id="MobiDB-lite"/>
    </source>
</evidence>
<keyword evidence="4" id="KW-0186">Copper</keyword>
<dbReference type="GO" id="GO:0046688">
    <property type="term" value="P:response to copper ion"/>
    <property type="evidence" value="ECO:0007669"/>
    <property type="project" value="InterPro"/>
</dbReference>
<comment type="subcellular location">
    <subcellularLocation>
        <location evidence="1">Cell envelope</location>
    </subcellularLocation>
</comment>
<evidence type="ECO:0000256" key="7">
    <source>
        <dbReference type="SAM" id="SignalP"/>
    </source>
</evidence>
<keyword evidence="10" id="KW-1185">Reference proteome</keyword>
<dbReference type="EMBL" id="VMNX01000125">
    <property type="protein sequence ID" value="MPY52182.1"/>
    <property type="molecule type" value="Genomic_DNA"/>
</dbReference>
<proteinExistence type="predicted"/>
<dbReference type="Gene3D" id="2.60.40.1220">
    <property type="match status" value="1"/>
</dbReference>
<dbReference type="GO" id="GO:0042597">
    <property type="term" value="C:periplasmic space"/>
    <property type="evidence" value="ECO:0007669"/>
    <property type="project" value="InterPro"/>
</dbReference>